<protein>
    <submittedName>
        <fullName evidence="2">Anticodon nuclease</fullName>
    </submittedName>
</protein>
<gene>
    <name evidence="2" type="ORF">COV05_03405</name>
</gene>
<evidence type="ECO:0000313" key="2">
    <source>
        <dbReference type="EMBL" id="PJE76604.1"/>
    </source>
</evidence>
<dbReference type="InterPro" id="IPR026866">
    <property type="entry name" value="CR006_AAA"/>
</dbReference>
<dbReference type="AlphaFoldDB" id="A0A2M8LGN3"/>
<accession>A0A2M8LGN3</accession>
<name>A0A2M8LGN3_9BACT</name>
<dbReference type="EMBL" id="PFEU01000017">
    <property type="protein sequence ID" value="PJE76604.1"/>
    <property type="molecule type" value="Genomic_DNA"/>
</dbReference>
<proteinExistence type="predicted"/>
<reference evidence="3" key="1">
    <citation type="submission" date="2017-09" db="EMBL/GenBank/DDBJ databases">
        <title>Depth-based differentiation of microbial function through sediment-hosted aquifers and enrichment of novel symbionts in the deep terrestrial subsurface.</title>
        <authorList>
            <person name="Probst A.J."/>
            <person name="Ladd B."/>
            <person name="Jarett J.K."/>
            <person name="Geller-Mcgrath D.E."/>
            <person name="Sieber C.M.K."/>
            <person name="Emerson J.B."/>
            <person name="Anantharaman K."/>
            <person name="Thomas B.C."/>
            <person name="Malmstrom R."/>
            <person name="Stieglmeier M."/>
            <person name="Klingl A."/>
            <person name="Woyke T."/>
            <person name="Ryan C.M."/>
            <person name="Banfield J.F."/>
        </authorList>
    </citation>
    <scope>NUCLEOTIDE SEQUENCE [LARGE SCALE GENOMIC DNA]</scope>
</reference>
<dbReference type="Pfam" id="PF13166">
    <property type="entry name" value="AAA_13"/>
    <property type="match status" value="1"/>
</dbReference>
<dbReference type="Gene3D" id="3.40.50.300">
    <property type="entry name" value="P-loop containing nucleotide triphosphate hydrolases"/>
    <property type="match status" value="1"/>
</dbReference>
<dbReference type="Proteomes" id="UP000231436">
    <property type="component" value="Unassembled WGS sequence"/>
</dbReference>
<evidence type="ECO:0000259" key="1">
    <source>
        <dbReference type="Pfam" id="PF13166"/>
    </source>
</evidence>
<feature type="domain" description="Protein CR006 P-loop" evidence="1">
    <location>
        <begin position="132"/>
        <end position="336"/>
    </location>
</feature>
<organism evidence="2 3">
    <name type="scientific">Candidatus Uhrbacteria bacterium CG10_big_fil_rev_8_21_14_0_10_48_16</name>
    <dbReference type="NCBI Taxonomy" id="1975038"/>
    <lineage>
        <taxon>Bacteria</taxon>
        <taxon>Candidatus Uhriibacteriota</taxon>
    </lineage>
</organism>
<dbReference type="InterPro" id="IPR027417">
    <property type="entry name" value="P-loop_NTPase"/>
</dbReference>
<evidence type="ECO:0000313" key="3">
    <source>
        <dbReference type="Proteomes" id="UP000231436"/>
    </source>
</evidence>
<comment type="caution">
    <text evidence="2">The sequence shown here is derived from an EMBL/GenBank/DDBJ whole genome shotgun (WGS) entry which is preliminary data.</text>
</comment>
<sequence>MSLITEEFISIEEVARKMRADLCSVSDKKKIGILYAFNGTGKTRLSSFFDDESGTCLSYNAFFEDLFVWDNANCIFQVESDSRIIRFIIDQGLEGQITDYFQKLIGSKIFPSYDFVGGEVTFNFSPGDERSEDNIKISRGEESLFIWSVFYTVLQNVLLALGTKEDDRETDQFNNLELIVIDDPVSSIDDTGIITLAVDLIDTIRSFESSSIKFLITTHHPLLFNVLFNGFSRVKDCKEKSWILLRSGANLKLKEQDDSPFGYHHVIRETITEAIALNSLDRYHFNLFRGLLEKTANFLGYRNYTDCLEGQNKESINRLINLYSHGKLSELESKHFPDTHQVLFVEAYNDFLERFRWKT</sequence>